<accession>A0ABY8MGF8</accession>
<organism evidence="2 3">
    <name type="scientific">Candidatus Haliotispira prima</name>
    <dbReference type="NCBI Taxonomy" id="3034016"/>
    <lineage>
        <taxon>Bacteria</taxon>
        <taxon>Pseudomonadati</taxon>
        <taxon>Spirochaetota</taxon>
        <taxon>Spirochaetia</taxon>
        <taxon>Spirochaetales</taxon>
        <taxon>Spirochaetaceae</taxon>
        <taxon>Candidatus Haliotispira</taxon>
    </lineage>
</organism>
<evidence type="ECO:0000256" key="1">
    <source>
        <dbReference type="SAM" id="MobiDB-lite"/>
    </source>
</evidence>
<reference evidence="2 3" key="1">
    <citation type="submission" date="2023-04" db="EMBL/GenBank/DDBJ databases">
        <title>Spirochaete genome identified in red abalone sample constitutes a novel genus.</title>
        <authorList>
            <person name="Sharma S.P."/>
            <person name="Purcell C.M."/>
            <person name="Hyde J.R."/>
            <person name="Severin A.J."/>
        </authorList>
    </citation>
    <scope>NUCLEOTIDE SEQUENCE [LARGE SCALE GENOMIC DNA]</scope>
    <source>
        <strain evidence="2 3">SP-2023</strain>
    </source>
</reference>
<dbReference type="RefSeq" id="WP_326927252.1">
    <property type="nucleotide sequence ID" value="NZ_CP123443.1"/>
</dbReference>
<evidence type="ECO:0000313" key="2">
    <source>
        <dbReference type="EMBL" id="WGK69064.1"/>
    </source>
</evidence>
<evidence type="ECO:0000313" key="3">
    <source>
        <dbReference type="Proteomes" id="UP001228690"/>
    </source>
</evidence>
<name>A0ABY8MGF8_9SPIO</name>
<dbReference type="Proteomes" id="UP001228690">
    <property type="component" value="Chromosome"/>
</dbReference>
<gene>
    <name evidence="2" type="ORF">P0082_11360</name>
</gene>
<sequence length="101" mass="11651">MERVEEALQDRRAPLFQTHISDVPGIFDALNEEPTRSIRFGMEALYACLEQNFSAARLALMREILHPERKFRARLQNLPEGDGDGGQKRPERGLRPHRIGR</sequence>
<dbReference type="EMBL" id="CP123443">
    <property type="protein sequence ID" value="WGK69064.1"/>
    <property type="molecule type" value="Genomic_DNA"/>
</dbReference>
<protein>
    <submittedName>
        <fullName evidence="2">Uncharacterized protein</fullName>
    </submittedName>
</protein>
<keyword evidence="3" id="KW-1185">Reference proteome</keyword>
<feature type="compositionally biased region" description="Basic and acidic residues" evidence="1">
    <location>
        <begin position="85"/>
        <end position="94"/>
    </location>
</feature>
<feature type="region of interest" description="Disordered" evidence="1">
    <location>
        <begin position="75"/>
        <end position="101"/>
    </location>
</feature>
<proteinExistence type="predicted"/>